<dbReference type="NCBIfam" id="TIGR00757">
    <property type="entry name" value="RNaseEG"/>
    <property type="match status" value="1"/>
</dbReference>
<evidence type="ECO:0000256" key="8">
    <source>
        <dbReference type="ARBA" id="ARBA00022723"/>
    </source>
</evidence>
<feature type="domain" description="S1 motif" evidence="17">
    <location>
        <begin position="228"/>
        <end position="305"/>
    </location>
</feature>
<dbReference type="RefSeq" id="WP_147341354.1">
    <property type="nucleotide sequence ID" value="NZ_QURH01000608.1"/>
</dbReference>
<evidence type="ECO:0000256" key="1">
    <source>
        <dbReference type="ARBA" id="ARBA00001946"/>
    </source>
</evidence>
<dbReference type="InterPro" id="IPR019307">
    <property type="entry name" value="RNA-bd_AU-1/RNase_E/G"/>
</dbReference>
<feature type="region of interest" description="Disordered" evidence="16">
    <location>
        <begin position="599"/>
        <end position="714"/>
    </location>
</feature>
<dbReference type="FunFam" id="2.40.50.140:FF:000066">
    <property type="entry name" value="Ribonuclease E"/>
    <property type="match status" value="1"/>
</dbReference>
<feature type="non-terminal residue" evidence="18">
    <location>
        <position position="1"/>
    </location>
</feature>
<keyword evidence="9" id="KW-0378">Hydrolase</keyword>
<evidence type="ECO:0000313" key="18">
    <source>
        <dbReference type="EMBL" id="RFU39018.1"/>
    </source>
</evidence>
<evidence type="ECO:0000256" key="5">
    <source>
        <dbReference type="ARBA" id="ARBA00022490"/>
    </source>
</evidence>
<evidence type="ECO:0000256" key="12">
    <source>
        <dbReference type="ARBA" id="ARBA00022884"/>
    </source>
</evidence>
<evidence type="ECO:0000256" key="11">
    <source>
        <dbReference type="ARBA" id="ARBA00022842"/>
    </source>
</evidence>
<feature type="compositionally biased region" description="Acidic residues" evidence="16">
    <location>
        <begin position="30"/>
        <end position="44"/>
    </location>
</feature>
<evidence type="ECO:0000256" key="9">
    <source>
        <dbReference type="ARBA" id="ARBA00022801"/>
    </source>
</evidence>
<comment type="cofactor">
    <cofactor evidence="2">
        <name>Zn(2+)</name>
        <dbReference type="ChEBI" id="CHEBI:29105"/>
    </cofactor>
</comment>
<evidence type="ECO:0000256" key="10">
    <source>
        <dbReference type="ARBA" id="ARBA00022833"/>
    </source>
</evidence>
<evidence type="ECO:0000256" key="16">
    <source>
        <dbReference type="SAM" id="MobiDB-lite"/>
    </source>
</evidence>
<feature type="region of interest" description="Disordered" evidence="16">
    <location>
        <begin position="1"/>
        <end position="175"/>
    </location>
</feature>
<keyword evidence="7" id="KW-0819">tRNA processing</keyword>
<dbReference type="AlphaFoldDB" id="A0A372JI26"/>
<dbReference type="GO" id="GO:0008995">
    <property type="term" value="F:ribonuclease E activity"/>
    <property type="evidence" value="ECO:0007669"/>
    <property type="project" value="UniProtKB-EC"/>
</dbReference>
<feature type="compositionally biased region" description="Basic and acidic residues" evidence="16">
    <location>
        <begin position="155"/>
        <end position="172"/>
    </location>
</feature>
<feature type="compositionally biased region" description="Acidic residues" evidence="16">
    <location>
        <begin position="88"/>
        <end position="99"/>
    </location>
</feature>
<name>A0A372JI26_9ACTN</name>
<comment type="caution">
    <text evidence="18">The sequence shown here is derived from an EMBL/GenBank/DDBJ whole genome shotgun (WGS) entry which is preliminary data.</text>
</comment>
<gene>
    <name evidence="18" type="ORF">DZF91_24620</name>
</gene>
<keyword evidence="11" id="KW-0460">Magnesium</keyword>
<organism evidence="18 19">
    <name type="scientific">Actinomadura logoneensis</name>
    <dbReference type="NCBI Taxonomy" id="2293572"/>
    <lineage>
        <taxon>Bacteria</taxon>
        <taxon>Bacillati</taxon>
        <taxon>Actinomycetota</taxon>
        <taxon>Actinomycetes</taxon>
        <taxon>Streptosporangiales</taxon>
        <taxon>Thermomonosporaceae</taxon>
        <taxon>Actinomadura</taxon>
    </lineage>
</organism>
<feature type="compositionally biased region" description="Basic residues" evidence="16">
    <location>
        <begin position="693"/>
        <end position="702"/>
    </location>
</feature>
<comment type="similarity">
    <text evidence="4">Belongs to the RNase E/G family.</text>
</comment>
<feature type="non-terminal residue" evidence="18">
    <location>
        <position position="714"/>
    </location>
</feature>
<comment type="cofactor">
    <cofactor evidence="1">
        <name>Mg(2+)</name>
        <dbReference type="ChEBI" id="CHEBI:18420"/>
    </cofactor>
</comment>
<reference evidence="18 19" key="1">
    <citation type="submission" date="2018-08" db="EMBL/GenBank/DDBJ databases">
        <title>Actinomadura jelena sp. nov., a novel Actinomycete isolated from soil in Chad.</title>
        <authorList>
            <person name="Shi L."/>
        </authorList>
    </citation>
    <scope>NUCLEOTIDE SEQUENCE [LARGE SCALE GENOMIC DNA]</scope>
    <source>
        <strain evidence="18 19">NEAU-G17</strain>
    </source>
</reference>
<dbReference type="InterPro" id="IPR012340">
    <property type="entry name" value="NA-bd_OB-fold"/>
</dbReference>
<dbReference type="PROSITE" id="PS50126">
    <property type="entry name" value="S1"/>
    <property type="match status" value="1"/>
</dbReference>
<dbReference type="PANTHER" id="PTHR30001:SF0">
    <property type="entry name" value="RIBONUCLEASE G"/>
    <property type="match status" value="1"/>
</dbReference>
<dbReference type="SMART" id="SM00316">
    <property type="entry name" value="S1"/>
    <property type="match status" value="1"/>
</dbReference>
<evidence type="ECO:0000256" key="4">
    <source>
        <dbReference type="ARBA" id="ARBA00005522"/>
    </source>
</evidence>
<feature type="compositionally biased region" description="Basic and acidic residues" evidence="16">
    <location>
        <begin position="625"/>
        <end position="649"/>
    </location>
</feature>
<dbReference type="CDD" id="cd04453">
    <property type="entry name" value="S1_RNase_E"/>
    <property type="match status" value="1"/>
</dbReference>
<dbReference type="SUPFAM" id="SSF50249">
    <property type="entry name" value="Nucleic acid-binding proteins"/>
    <property type="match status" value="1"/>
</dbReference>
<dbReference type="OrthoDB" id="9804278at2"/>
<feature type="compositionally biased region" description="Basic residues" evidence="16">
    <location>
        <begin position="105"/>
        <end position="114"/>
    </location>
</feature>
<evidence type="ECO:0000256" key="15">
    <source>
        <dbReference type="ARBA" id="ARBA00072999"/>
    </source>
</evidence>
<comment type="subcellular location">
    <subcellularLocation>
        <location evidence="3">Cytoplasm</location>
    </subcellularLocation>
</comment>
<dbReference type="GO" id="GO:0006397">
    <property type="term" value="P:mRNA processing"/>
    <property type="evidence" value="ECO:0007669"/>
    <property type="project" value="UniProtKB-KW"/>
</dbReference>
<evidence type="ECO:0000256" key="7">
    <source>
        <dbReference type="ARBA" id="ARBA00022694"/>
    </source>
</evidence>
<evidence type="ECO:0000259" key="17">
    <source>
        <dbReference type="PROSITE" id="PS50126"/>
    </source>
</evidence>
<keyword evidence="19" id="KW-1185">Reference proteome</keyword>
<dbReference type="GO" id="GO:0046872">
    <property type="term" value="F:metal ion binding"/>
    <property type="evidence" value="ECO:0007669"/>
    <property type="project" value="UniProtKB-KW"/>
</dbReference>
<accession>A0A372JI26</accession>
<sequence>SGDEHDEDDRPSRRRRRRGGRGRGRGREGAEDEAGESEAEDEAAEPARAPAKESRESAKESKESGRESAKEAKESKESKEAAKAADEHAEDEGEDESDEGGSGSSRRRRRRRRRSGGDEATGSDDPPNTVVHVREVREQAPRPVEDEVQSVRGSTRLEAKKQRRREGREQGRRRPPVITEAEFLARRESVKREMVVRQEGDRTQIAVLEDDVLVEHYINRASHQSYVGNVYLGKVQNVLPSMEAAFVDIGKGRNAVLYAGEVNWDTAGLEGQPRRIESALKSGQSVLVQVTKDPLGHKGARLTSQVSLPGRYLVYVPDGSMTGISRKLPDKERSRLKQILKKVMPENAGVIVRTAAEGATEEELARDVSRLAAQWEHIQKQVKSASAPSLLHGEPDLTIRVIRDIFNEDFAKLVVQGDGAWDTVSEYVGYVAPHLADRVEKWTGDGDVMGAFRIDEQIAKALDRKVWLPSGGSLVIDRTEAMTVVDVNTGKFTGQGGNLEETVTRNNLEAAEEIVRQLRLRDIGGIVVIDFIDMVLESNRDLVLRRLVECLSRDRTKHQVAEVTSLGLVQMTRKRVGQGLLEAFSETCESCNGRGIHVHLSPVEPKGSDKGAAKEQSGRRRKRKGDVERAVEEKLAKSVRRDDKDGKDDRDDEEPEAQAAVEAAEAAEEAEGTAPGALTEESPEPVEAPANGRTRRRTRRATRPASAPPEPEPA</sequence>
<keyword evidence="12" id="KW-0694">RNA-binding</keyword>
<evidence type="ECO:0000256" key="3">
    <source>
        <dbReference type="ARBA" id="ARBA00004496"/>
    </source>
</evidence>
<keyword evidence="8" id="KW-0479">Metal-binding</keyword>
<keyword evidence="6" id="KW-0507">mRNA processing</keyword>
<evidence type="ECO:0000313" key="19">
    <source>
        <dbReference type="Proteomes" id="UP000261811"/>
    </source>
</evidence>
<dbReference type="EC" id="3.1.26.12" evidence="14"/>
<dbReference type="InterPro" id="IPR003029">
    <property type="entry name" value="S1_domain"/>
</dbReference>
<feature type="compositionally biased region" description="Basic and acidic residues" evidence="16">
    <location>
        <begin position="132"/>
        <end position="145"/>
    </location>
</feature>
<protein>
    <recommendedName>
        <fullName evidence="15">Ribonuclease E</fullName>
        <ecNumber evidence="14">3.1.26.12</ecNumber>
    </recommendedName>
</protein>
<dbReference type="Proteomes" id="UP000261811">
    <property type="component" value="Unassembled WGS sequence"/>
</dbReference>
<dbReference type="GO" id="GO:0005737">
    <property type="term" value="C:cytoplasm"/>
    <property type="evidence" value="ECO:0007669"/>
    <property type="project" value="UniProtKB-SubCell"/>
</dbReference>
<proteinExistence type="inferred from homology"/>
<keyword evidence="5" id="KW-0963">Cytoplasm</keyword>
<dbReference type="PANTHER" id="PTHR30001">
    <property type="entry name" value="RIBONUCLEASE"/>
    <property type="match status" value="1"/>
</dbReference>
<feature type="compositionally biased region" description="Basic and acidic residues" evidence="16">
    <location>
        <begin position="606"/>
        <end position="618"/>
    </location>
</feature>
<keyword evidence="10" id="KW-0862">Zinc</keyword>
<dbReference type="InterPro" id="IPR004659">
    <property type="entry name" value="RNase_E/G"/>
</dbReference>
<evidence type="ECO:0000256" key="2">
    <source>
        <dbReference type="ARBA" id="ARBA00001947"/>
    </source>
</evidence>
<dbReference type="GO" id="GO:0003723">
    <property type="term" value="F:RNA binding"/>
    <property type="evidence" value="ECO:0007669"/>
    <property type="project" value="UniProtKB-KW"/>
</dbReference>
<dbReference type="EMBL" id="QURH01000608">
    <property type="protein sequence ID" value="RFU39018.1"/>
    <property type="molecule type" value="Genomic_DNA"/>
</dbReference>
<evidence type="ECO:0000256" key="6">
    <source>
        <dbReference type="ARBA" id="ARBA00022664"/>
    </source>
</evidence>
<evidence type="ECO:0000256" key="14">
    <source>
        <dbReference type="ARBA" id="ARBA00066879"/>
    </source>
</evidence>
<comment type="catalytic activity">
    <reaction evidence="13">
        <text>Endonucleolytic cleavage of single-stranded RNA in A- and U-rich regions.</text>
        <dbReference type="EC" id="3.1.26.12"/>
    </reaction>
</comment>
<feature type="compositionally biased region" description="Basic and acidic residues" evidence="16">
    <location>
        <begin position="50"/>
        <end position="87"/>
    </location>
</feature>
<dbReference type="GO" id="GO:0008033">
    <property type="term" value="P:tRNA processing"/>
    <property type="evidence" value="ECO:0007669"/>
    <property type="project" value="UniProtKB-KW"/>
</dbReference>
<dbReference type="GO" id="GO:0006364">
    <property type="term" value="P:rRNA processing"/>
    <property type="evidence" value="ECO:0007669"/>
    <property type="project" value="TreeGrafter"/>
</dbReference>
<feature type="compositionally biased region" description="Basic residues" evidence="16">
    <location>
        <begin position="12"/>
        <end position="24"/>
    </location>
</feature>
<evidence type="ECO:0000256" key="13">
    <source>
        <dbReference type="ARBA" id="ARBA00050524"/>
    </source>
</evidence>
<dbReference type="Gene3D" id="2.40.50.140">
    <property type="entry name" value="Nucleic acid-binding proteins"/>
    <property type="match status" value="1"/>
</dbReference>
<dbReference type="Pfam" id="PF10150">
    <property type="entry name" value="RNase_E_G"/>
    <property type="match status" value="1"/>
</dbReference>